<dbReference type="PANTHER" id="PTHR19282:SF548">
    <property type="entry name" value="TETRASPANIN"/>
    <property type="match status" value="1"/>
</dbReference>
<evidence type="ECO:0000256" key="6">
    <source>
        <dbReference type="PIRSR" id="PIRSR002419-1"/>
    </source>
</evidence>
<dbReference type="Proteomes" id="UP000695026">
    <property type="component" value="Unplaced"/>
</dbReference>
<evidence type="ECO:0000256" key="5">
    <source>
        <dbReference type="ARBA" id="ARBA00023136"/>
    </source>
</evidence>
<dbReference type="GO" id="GO:0016477">
    <property type="term" value="P:cell migration"/>
    <property type="evidence" value="ECO:0007669"/>
    <property type="project" value="TreeGrafter"/>
</dbReference>
<comment type="subcellular location">
    <subcellularLocation>
        <location evidence="1 7">Membrane</location>
        <topology evidence="1 7">Multi-pass membrane protein</topology>
    </subcellularLocation>
</comment>
<dbReference type="GO" id="GO:0005886">
    <property type="term" value="C:plasma membrane"/>
    <property type="evidence" value="ECO:0007669"/>
    <property type="project" value="TreeGrafter"/>
</dbReference>
<dbReference type="RefSeq" id="XP_007419998.1">
    <property type="nucleotide sequence ID" value="XM_007419936.2"/>
</dbReference>
<dbReference type="Pfam" id="PF00335">
    <property type="entry name" value="Tetraspanin"/>
    <property type="match status" value="1"/>
</dbReference>
<evidence type="ECO:0000256" key="3">
    <source>
        <dbReference type="ARBA" id="ARBA00022692"/>
    </source>
</evidence>
<evidence type="ECO:0000256" key="4">
    <source>
        <dbReference type="ARBA" id="ARBA00022989"/>
    </source>
</evidence>
<dbReference type="Gene3D" id="1.10.1450.10">
    <property type="entry name" value="Tetraspanin"/>
    <property type="match status" value="1"/>
</dbReference>
<dbReference type="AlphaFoldDB" id="A0A9F2Q2J1"/>
<keyword evidence="3 7" id="KW-0812">Transmembrane</keyword>
<gene>
    <name evidence="9" type="primary">LOC103061405</name>
</gene>
<evidence type="ECO:0000256" key="2">
    <source>
        <dbReference type="ARBA" id="ARBA00006840"/>
    </source>
</evidence>
<keyword evidence="6" id="KW-1015">Disulfide bond</keyword>
<dbReference type="PRINTS" id="PR00259">
    <property type="entry name" value="TMFOUR"/>
</dbReference>
<evidence type="ECO:0000256" key="7">
    <source>
        <dbReference type="RuleBase" id="RU361218"/>
    </source>
</evidence>
<organism evidence="8 9">
    <name type="scientific">Python bivittatus</name>
    <name type="common">Burmese python</name>
    <name type="synonym">Python molurus bivittatus</name>
    <dbReference type="NCBI Taxonomy" id="176946"/>
    <lineage>
        <taxon>Eukaryota</taxon>
        <taxon>Metazoa</taxon>
        <taxon>Chordata</taxon>
        <taxon>Craniata</taxon>
        <taxon>Vertebrata</taxon>
        <taxon>Euteleostomi</taxon>
        <taxon>Lepidosauria</taxon>
        <taxon>Squamata</taxon>
        <taxon>Bifurcata</taxon>
        <taxon>Unidentata</taxon>
        <taxon>Episquamata</taxon>
        <taxon>Toxicofera</taxon>
        <taxon>Serpentes</taxon>
        <taxon>Henophidia</taxon>
        <taxon>Pythonidae</taxon>
        <taxon>Python</taxon>
    </lineage>
</organism>
<dbReference type="InterPro" id="IPR008952">
    <property type="entry name" value="Tetraspanin_EC2_sf"/>
</dbReference>
<dbReference type="KEGG" id="pbi:103061405"/>
<dbReference type="GeneID" id="103061405"/>
<dbReference type="OMA" id="CCKVPVE"/>
<evidence type="ECO:0000313" key="8">
    <source>
        <dbReference type="Proteomes" id="UP000695026"/>
    </source>
</evidence>
<dbReference type="InterPro" id="IPR018499">
    <property type="entry name" value="Tetraspanin/Peripherin"/>
</dbReference>
<dbReference type="OrthoDB" id="10033535at2759"/>
<comment type="similarity">
    <text evidence="2 7">Belongs to the tetraspanin (TM4SF) family.</text>
</comment>
<evidence type="ECO:0000313" key="9">
    <source>
        <dbReference type="RefSeq" id="XP_007419998.1"/>
    </source>
</evidence>
<proteinExistence type="inferred from homology"/>
<sequence length="245" mass="27098">MEAKGTIKWERCIKISLWLTVLLYWVSGVVLIITGVSVQVRLRDTFVVLTEAASGIPVIVTVIGVLIILLSGFGAIALLRSNTKMIKLFTGLLLVLLITEIIVGATAYVYREKLHQTLSKDFVKILNKYSGELRITKGVDTLQTEFQCCGAENYTDWLNTTFGLLSSSVPRSCCKVPVESCVTDLSKYIVGINQQGCFLKLKNWIERHISAFGGVGVLLVFGQLTGILLCYILLKILKENYASID</sequence>
<feature type="transmembrane region" description="Helical" evidence="7">
    <location>
        <begin position="56"/>
        <end position="79"/>
    </location>
</feature>
<dbReference type="FunFam" id="1.10.1450.10:FF:000029">
    <property type="entry name" value="Tetraspanin"/>
    <property type="match status" value="1"/>
</dbReference>
<accession>A0A9F2Q2J1</accession>
<keyword evidence="4 7" id="KW-1133">Transmembrane helix</keyword>
<keyword evidence="5 7" id="KW-0472">Membrane</keyword>
<dbReference type="InterPro" id="IPR000301">
    <property type="entry name" value="Tetraspanin_animals"/>
</dbReference>
<dbReference type="SUPFAM" id="SSF48652">
    <property type="entry name" value="Tetraspanin"/>
    <property type="match status" value="1"/>
</dbReference>
<dbReference type="PIRSF" id="PIRSF002419">
    <property type="entry name" value="Tetraspanin"/>
    <property type="match status" value="1"/>
</dbReference>
<protein>
    <recommendedName>
        <fullName evidence="7">Tetraspanin</fullName>
    </recommendedName>
</protein>
<feature type="disulfide bond" evidence="6">
    <location>
        <begin position="148"/>
        <end position="181"/>
    </location>
</feature>
<reference evidence="9" key="1">
    <citation type="submission" date="2025-08" db="UniProtKB">
        <authorList>
            <consortium name="RefSeq"/>
        </authorList>
    </citation>
    <scope>IDENTIFICATION</scope>
    <source>
        <tissue evidence="9">Liver</tissue>
    </source>
</reference>
<feature type="transmembrane region" description="Helical" evidence="7">
    <location>
        <begin position="91"/>
        <end position="110"/>
    </location>
</feature>
<keyword evidence="8" id="KW-1185">Reference proteome</keyword>
<feature type="transmembrane region" description="Helical" evidence="7">
    <location>
        <begin position="209"/>
        <end position="234"/>
    </location>
</feature>
<evidence type="ECO:0000256" key="1">
    <source>
        <dbReference type="ARBA" id="ARBA00004141"/>
    </source>
</evidence>
<dbReference type="PANTHER" id="PTHR19282">
    <property type="entry name" value="TETRASPANIN"/>
    <property type="match status" value="1"/>
</dbReference>
<name>A0A9F2Q2J1_PYTBI</name>
<feature type="transmembrane region" description="Helical" evidence="7">
    <location>
        <begin position="12"/>
        <end position="36"/>
    </location>
</feature>